<evidence type="ECO:0000259" key="5">
    <source>
        <dbReference type="Pfam" id="PF01613"/>
    </source>
</evidence>
<dbReference type="PANTHER" id="PTHR33798:SF5">
    <property type="entry name" value="FLAVIN REDUCTASE LIKE DOMAIN-CONTAINING PROTEIN"/>
    <property type="match status" value="1"/>
</dbReference>
<evidence type="ECO:0000313" key="6">
    <source>
        <dbReference type="EMBL" id="ALO17091.1"/>
    </source>
</evidence>
<evidence type="ECO:0000256" key="3">
    <source>
        <dbReference type="ARBA" id="ARBA00022643"/>
    </source>
</evidence>
<dbReference type="EMBL" id="CP013118">
    <property type="protein sequence ID" value="ALO17091.1"/>
    <property type="molecule type" value="Genomic_DNA"/>
</dbReference>
<dbReference type="InterPro" id="IPR002563">
    <property type="entry name" value="Flavin_Rdtase-like_dom"/>
</dbReference>
<dbReference type="Gene3D" id="2.30.110.10">
    <property type="entry name" value="Electron Transport, Fmn-binding Protein, Chain A"/>
    <property type="match status" value="1"/>
</dbReference>
<dbReference type="AlphaFoldDB" id="A0A0S2I3Y1"/>
<sequence>MLLTSKDLAETPKIRRLNIINAITGIKPANLIGTISPDSKTNLAIISNVVHIGSNPAHMGYISRPKRQTLNNIRKSGFFTINHVHESFIEQAHYTSAKFESGVSEFEQCALSEEYIDNFPVPFVKESLVKTGLKLKEIIPIKSNETWLVIGQILLLQIPDKTLADNGYIDMEKLGGIGVSGLNNYYRLKKIKSMPYARTNELPKFKKQQTKTS</sequence>
<dbReference type="Proteomes" id="UP000064893">
    <property type="component" value="Chromosome"/>
</dbReference>
<comment type="cofactor">
    <cofactor evidence="1">
        <name>FMN</name>
        <dbReference type="ChEBI" id="CHEBI:58210"/>
    </cofactor>
</comment>
<dbReference type="SUPFAM" id="SSF50475">
    <property type="entry name" value="FMN-binding split barrel"/>
    <property type="match status" value="1"/>
</dbReference>
<dbReference type="KEGG" id="blq:L21SP5_03480"/>
<keyword evidence="2" id="KW-0285">Flavoprotein</keyword>
<reference evidence="6 7" key="1">
    <citation type="submission" date="2015-11" db="EMBL/GenBank/DDBJ databases">
        <title>Description and complete genome sequence of a novel strain predominating in hypersaline microbial mats and representing a new family of the Bacteriodetes phylum.</title>
        <authorList>
            <person name="Spring S."/>
            <person name="Bunk B."/>
            <person name="Sproer C."/>
            <person name="Klenk H.-P."/>
        </authorList>
    </citation>
    <scope>NUCLEOTIDE SEQUENCE [LARGE SCALE GENOMIC DNA]</scope>
    <source>
        <strain evidence="6 7">L21-Spi-D4</strain>
    </source>
</reference>
<keyword evidence="7" id="KW-1185">Reference proteome</keyword>
<evidence type="ECO:0000313" key="7">
    <source>
        <dbReference type="Proteomes" id="UP000064893"/>
    </source>
</evidence>
<evidence type="ECO:0000256" key="4">
    <source>
        <dbReference type="ARBA" id="ARBA00038054"/>
    </source>
</evidence>
<evidence type="ECO:0000256" key="2">
    <source>
        <dbReference type="ARBA" id="ARBA00022630"/>
    </source>
</evidence>
<dbReference type="GO" id="GO:0016646">
    <property type="term" value="F:oxidoreductase activity, acting on the CH-NH group of donors, NAD or NADP as acceptor"/>
    <property type="evidence" value="ECO:0007669"/>
    <property type="project" value="UniProtKB-ARBA"/>
</dbReference>
<proteinExistence type="inferred from homology"/>
<dbReference type="STRING" id="1307839.L21SP5_03480"/>
<feature type="domain" description="Flavin reductase like" evidence="5">
    <location>
        <begin position="28"/>
        <end position="161"/>
    </location>
</feature>
<comment type="similarity">
    <text evidence="4">Belongs to the flavoredoxin family.</text>
</comment>
<dbReference type="PANTHER" id="PTHR33798">
    <property type="entry name" value="FLAVOPROTEIN OXYGENASE"/>
    <property type="match status" value="1"/>
</dbReference>
<dbReference type="InterPro" id="IPR012349">
    <property type="entry name" value="Split_barrel_FMN-bd"/>
</dbReference>
<keyword evidence="3" id="KW-0288">FMN</keyword>
<dbReference type="OrthoDB" id="5293996at2"/>
<protein>
    <submittedName>
        <fullName evidence="6">Flavin reductase like domain protein</fullName>
    </submittedName>
</protein>
<dbReference type="GO" id="GO:0010181">
    <property type="term" value="F:FMN binding"/>
    <property type="evidence" value="ECO:0007669"/>
    <property type="project" value="InterPro"/>
</dbReference>
<dbReference type="RefSeq" id="WP_057954414.1">
    <property type="nucleotide sequence ID" value="NZ_CP013118.1"/>
</dbReference>
<organism evidence="6 7">
    <name type="scientific">Salinivirga cyanobacteriivorans</name>
    <dbReference type="NCBI Taxonomy" id="1307839"/>
    <lineage>
        <taxon>Bacteria</taxon>
        <taxon>Pseudomonadati</taxon>
        <taxon>Bacteroidota</taxon>
        <taxon>Bacteroidia</taxon>
        <taxon>Bacteroidales</taxon>
        <taxon>Salinivirgaceae</taxon>
        <taxon>Salinivirga</taxon>
    </lineage>
</organism>
<gene>
    <name evidence="6" type="ORF">L21SP5_03480</name>
</gene>
<evidence type="ECO:0000256" key="1">
    <source>
        <dbReference type="ARBA" id="ARBA00001917"/>
    </source>
</evidence>
<dbReference type="Pfam" id="PF01613">
    <property type="entry name" value="Flavin_Reduct"/>
    <property type="match status" value="1"/>
</dbReference>
<name>A0A0S2I3Y1_9BACT</name>
<accession>A0A0S2I3Y1</accession>